<dbReference type="PROSITE" id="PS50160">
    <property type="entry name" value="DNA_LIGASE_A3"/>
    <property type="match status" value="1"/>
</dbReference>
<keyword evidence="4 7" id="KW-0547">Nucleotide-binding</keyword>
<dbReference type="EMBL" id="HBNS01025137">
    <property type="protein sequence ID" value="CAE4616606.1"/>
    <property type="molecule type" value="Transcribed_RNA"/>
</dbReference>
<reference evidence="11" key="1">
    <citation type="submission" date="2021-01" db="EMBL/GenBank/DDBJ databases">
        <authorList>
            <person name="Corre E."/>
            <person name="Pelletier E."/>
            <person name="Niang G."/>
            <person name="Scheremetjew M."/>
            <person name="Finn R."/>
            <person name="Kale V."/>
            <person name="Holt S."/>
            <person name="Cochrane G."/>
            <person name="Meng A."/>
            <person name="Brown T."/>
            <person name="Cohen L."/>
        </authorList>
    </citation>
    <scope>NUCLEOTIDE SEQUENCE</scope>
    <source>
        <strain evidence="11">GSO104</strain>
    </source>
</reference>
<gene>
    <name evidence="11" type="ORF">DBRI00130_LOCUS19834</name>
</gene>
<dbReference type="NCBIfam" id="TIGR00574">
    <property type="entry name" value="dnl1"/>
    <property type="match status" value="1"/>
</dbReference>
<evidence type="ECO:0000256" key="9">
    <source>
        <dbReference type="SAM" id="MobiDB-lite"/>
    </source>
</evidence>
<evidence type="ECO:0000256" key="1">
    <source>
        <dbReference type="ARBA" id="ARBA00007572"/>
    </source>
</evidence>
<evidence type="ECO:0000256" key="5">
    <source>
        <dbReference type="ARBA" id="ARBA00022840"/>
    </source>
</evidence>
<dbReference type="GO" id="GO:0006310">
    <property type="term" value="P:DNA recombination"/>
    <property type="evidence" value="ECO:0007669"/>
    <property type="project" value="UniProtKB-KW"/>
</dbReference>
<dbReference type="CDD" id="cd07969">
    <property type="entry name" value="OBF_DNA_ligase_I"/>
    <property type="match status" value="1"/>
</dbReference>
<dbReference type="InterPro" id="IPR012340">
    <property type="entry name" value="NA-bd_OB-fold"/>
</dbReference>
<dbReference type="InterPro" id="IPR000977">
    <property type="entry name" value="DNA_ligase_ATP-dep"/>
</dbReference>
<name>A0A7S4RL97_9STRA</name>
<comment type="catalytic activity">
    <reaction evidence="6 7">
        <text>ATP + (deoxyribonucleotide)n-3'-hydroxyl + 5'-phospho-(deoxyribonucleotide)m = (deoxyribonucleotide)n+m + AMP + diphosphate.</text>
        <dbReference type="EC" id="6.5.1.1"/>
    </reaction>
</comment>
<evidence type="ECO:0000256" key="2">
    <source>
        <dbReference type="ARBA" id="ARBA00022598"/>
    </source>
</evidence>
<organism evidence="11">
    <name type="scientific">Ditylum brightwellii</name>
    <dbReference type="NCBI Taxonomy" id="49249"/>
    <lineage>
        <taxon>Eukaryota</taxon>
        <taxon>Sar</taxon>
        <taxon>Stramenopiles</taxon>
        <taxon>Ochrophyta</taxon>
        <taxon>Bacillariophyta</taxon>
        <taxon>Mediophyceae</taxon>
        <taxon>Lithodesmiophycidae</taxon>
        <taxon>Lithodesmiales</taxon>
        <taxon>Lithodesmiaceae</taxon>
        <taxon>Ditylum</taxon>
    </lineage>
</organism>
<dbReference type="PANTHER" id="PTHR45674">
    <property type="entry name" value="DNA LIGASE 1/3 FAMILY MEMBER"/>
    <property type="match status" value="1"/>
</dbReference>
<keyword evidence="7" id="KW-0234">DNA repair</keyword>
<dbReference type="InterPro" id="IPR016059">
    <property type="entry name" value="DNA_ligase_ATP-dep_CS"/>
</dbReference>
<dbReference type="FunFam" id="2.40.50.140:FF:000062">
    <property type="entry name" value="DNA ligase"/>
    <property type="match status" value="1"/>
</dbReference>
<keyword evidence="7" id="KW-0233">DNA recombination</keyword>
<dbReference type="PROSITE" id="PS00697">
    <property type="entry name" value="DNA_LIGASE_A1"/>
    <property type="match status" value="1"/>
</dbReference>
<dbReference type="Gene3D" id="2.40.50.140">
    <property type="entry name" value="Nucleic acid-binding proteins"/>
    <property type="match status" value="1"/>
</dbReference>
<dbReference type="PANTHER" id="PTHR45674:SF9">
    <property type="entry name" value="DNA LIGASE 3"/>
    <property type="match status" value="1"/>
</dbReference>
<dbReference type="SUPFAM" id="SSF56091">
    <property type="entry name" value="DNA ligase/mRNA capping enzyme, catalytic domain"/>
    <property type="match status" value="1"/>
</dbReference>
<dbReference type="GO" id="GO:0006281">
    <property type="term" value="P:DNA repair"/>
    <property type="evidence" value="ECO:0007669"/>
    <property type="project" value="UniProtKB-KW"/>
</dbReference>
<dbReference type="SUPFAM" id="SSF50249">
    <property type="entry name" value="Nucleic acid-binding proteins"/>
    <property type="match status" value="1"/>
</dbReference>
<keyword evidence="5 7" id="KW-0067">ATP-binding</keyword>
<dbReference type="Pfam" id="PF01068">
    <property type="entry name" value="DNA_ligase_A_M"/>
    <property type="match status" value="1"/>
</dbReference>
<evidence type="ECO:0000256" key="6">
    <source>
        <dbReference type="ARBA" id="ARBA00034003"/>
    </source>
</evidence>
<keyword evidence="2 7" id="KW-0436">Ligase</keyword>
<evidence type="ECO:0000259" key="10">
    <source>
        <dbReference type="PROSITE" id="PS50160"/>
    </source>
</evidence>
<dbReference type="InterPro" id="IPR012310">
    <property type="entry name" value="DNA_ligase_ATP-dep_cent"/>
</dbReference>
<dbReference type="Pfam" id="PF04679">
    <property type="entry name" value="DNA_ligase_A_C"/>
    <property type="match status" value="1"/>
</dbReference>
<dbReference type="GO" id="GO:0003910">
    <property type="term" value="F:DNA ligase (ATP) activity"/>
    <property type="evidence" value="ECO:0007669"/>
    <property type="project" value="UniProtKB-EC"/>
</dbReference>
<dbReference type="Gene3D" id="3.30.470.30">
    <property type="entry name" value="DNA ligase/mRNA capping enzyme"/>
    <property type="match status" value="1"/>
</dbReference>
<dbReference type="GO" id="GO:0071897">
    <property type="term" value="P:DNA biosynthetic process"/>
    <property type="evidence" value="ECO:0007669"/>
    <property type="project" value="InterPro"/>
</dbReference>
<dbReference type="AlphaFoldDB" id="A0A7S4RL97"/>
<keyword evidence="3" id="KW-0235">DNA replication</keyword>
<dbReference type="Gene3D" id="3.30.1490.70">
    <property type="match status" value="1"/>
</dbReference>
<dbReference type="GO" id="GO:0006273">
    <property type="term" value="P:lagging strand elongation"/>
    <property type="evidence" value="ECO:0007669"/>
    <property type="project" value="TreeGrafter"/>
</dbReference>
<feature type="domain" description="ATP-dependent DNA ligase family profile" evidence="10">
    <location>
        <begin position="563"/>
        <end position="719"/>
    </location>
</feature>
<sequence length="843" mass="94215">MDITSNYFTSKQFNASKLSQSYYYHHTTSQTTSSSSPPFLHFAIALSQVTSTTKRLLKEQILTNILLVYLYYDRRKRNQDCCSCPTTTTVITSLEKNSMSSTTTLHATLLAGNVATHGYTLNIGFASISSSLCTSLQCSKTLLRQKIQKKGEMGDAAASIWSGSGVGSSGGTQSRIDGWGIQKKKRKCLEMRDMIDVISCINDMNQSNGDKGVEKRKKDAMSKIFSVVHHPDELRFAVKIFCNNMRTGATLVTVMRCLAAAHVLHKYNRINADMEEEEEEEVVIINENNNNNTYYFKVRPKKSNQNNRDCKSKIKQDIIHAQETFRSVYARHNDLKSCVVALVLGGMEGLLSACDVKVGVPVQPLLAAPSRSVEEVVLHYAENIPSSFAAVTSSSSSCGKGDDKGDNEENTVENRCITATNNTSENDASDDIPLLTAEYKYDGQRAQIHYQRIPSADDGGDDAQKEDMNILFFSRNLDNVTVKFTALVEWMKSRLQKLEMIRSFILDAEIVAVKRCCHQTNNGQGCSSSNAETILLPFQVLSTMKRSAVAAADELDMKRSSRNDDDDIELCIFAFDIIYLDGKALVEHVLIDRRKLLYQALSPIVQPGYFEFANSIDIVLNPTTDDLNSNSEAILMLESYLTKSIGPGRCEGVMLKSLYSKYKSSDTREKSGGFGGWRKLKKDYVDTIADSIDVVPIGAWRGNGRKNKWFSPFLLAVYDPDSGDFQSLCRCMSGFSDDFYKEKSIFYSNRLIETKSSVVSTNENPTFWFDPCEVWEIRGADLTISPVHHAGRGQMMGSAGEGISLRFPRFVRLRDDKAPEDATTGRQIIELFHSQSQRQNVMK</sequence>
<evidence type="ECO:0000256" key="3">
    <source>
        <dbReference type="ARBA" id="ARBA00022705"/>
    </source>
</evidence>
<dbReference type="Pfam" id="PF04675">
    <property type="entry name" value="DNA_ligase_A_N"/>
    <property type="match status" value="1"/>
</dbReference>
<dbReference type="InterPro" id="IPR050191">
    <property type="entry name" value="ATP-dep_DNA_ligase"/>
</dbReference>
<dbReference type="SUPFAM" id="SSF117018">
    <property type="entry name" value="ATP-dependent DNA ligase DNA-binding domain"/>
    <property type="match status" value="1"/>
</dbReference>
<comment type="similarity">
    <text evidence="1 8">Belongs to the ATP-dependent DNA ligase family.</text>
</comment>
<keyword evidence="7" id="KW-0227">DNA damage</keyword>
<dbReference type="InterPro" id="IPR012309">
    <property type="entry name" value="DNA_ligase_ATP-dep_C"/>
</dbReference>
<dbReference type="InterPro" id="IPR036599">
    <property type="entry name" value="DNA_ligase_N_sf"/>
</dbReference>
<feature type="region of interest" description="Disordered" evidence="9">
    <location>
        <begin position="391"/>
        <end position="412"/>
    </location>
</feature>
<proteinExistence type="inferred from homology"/>
<evidence type="ECO:0000256" key="4">
    <source>
        <dbReference type="ARBA" id="ARBA00022741"/>
    </source>
</evidence>
<accession>A0A7S4RL97</accession>
<dbReference type="InterPro" id="IPR012308">
    <property type="entry name" value="DNA_ligase_ATP-dep_N"/>
</dbReference>
<evidence type="ECO:0000256" key="8">
    <source>
        <dbReference type="RuleBase" id="RU004196"/>
    </source>
</evidence>
<evidence type="ECO:0000256" key="7">
    <source>
        <dbReference type="RuleBase" id="RU000617"/>
    </source>
</evidence>
<dbReference type="Gene3D" id="1.10.3260.10">
    <property type="entry name" value="DNA ligase, ATP-dependent, N-terminal domain"/>
    <property type="match status" value="1"/>
</dbReference>
<protein>
    <recommendedName>
        <fullName evidence="7">DNA ligase</fullName>
        <ecNumber evidence="7">6.5.1.1</ecNumber>
    </recommendedName>
</protein>
<dbReference type="GO" id="GO:0005524">
    <property type="term" value="F:ATP binding"/>
    <property type="evidence" value="ECO:0007669"/>
    <property type="project" value="UniProtKB-KW"/>
</dbReference>
<evidence type="ECO:0000313" key="11">
    <source>
        <dbReference type="EMBL" id="CAE4616606.1"/>
    </source>
</evidence>
<dbReference type="GO" id="GO:0003677">
    <property type="term" value="F:DNA binding"/>
    <property type="evidence" value="ECO:0007669"/>
    <property type="project" value="InterPro"/>
</dbReference>
<dbReference type="EC" id="6.5.1.1" evidence="7"/>